<dbReference type="SMART" id="SM00198">
    <property type="entry name" value="SCP"/>
    <property type="match status" value="1"/>
</dbReference>
<dbReference type="VEuPathDB" id="ToxoDB:BESB_021660"/>
<dbReference type="OrthoDB" id="333320at2759"/>
<feature type="domain" description="SCP" evidence="3">
    <location>
        <begin position="155"/>
        <end position="296"/>
    </location>
</feature>
<dbReference type="RefSeq" id="XP_029216234.1">
    <property type="nucleotide sequence ID" value="XM_029360875.1"/>
</dbReference>
<feature type="compositionally biased region" description="Basic and acidic residues" evidence="1">
    <location>
        <begin position="64"/>
        <end position="82"/>
    </location>
</feature>
<keyword evidence="2" id="KW-0732">Signal</keyword>
<feature type="signal peptide" evidence="2">
    <location>
        <begin position="1"/>
        <end position="27"/>
    </location>
</feature>
<feature type="region of interest" description="Disordered" evidence="1">
    <location>
        <begin position="319"/>
        <end position="341"/>
    </location>
</feature>
<dbReference type="AlphaFoldDB" id="A0A2A9M2M9"/>
<protein>
    <recommendedName>
        <fullName evidence="3">SCP domain-containing protein</fullName>
    </recommendedName>
</protein>
<evidence type="ECO:0000313" key="4">
    <source>
        <dbReference type="EMBL" id="PFH32225.1"/>
    </source>
</evidence>
<gene>
    <name evidence="4" type="ORF">BESB_021660</name>
</gene>
<proteinExistence type="predicted"/>
<dbReference type="InterPro" id="IPR035940">
    <property type="entry name" value="CAP_sf"/>
</dbReference>
<feature type="chain" id="PRO_5013196749" description="SCP domain-containing protein" evidence="2">
    <location>
        <begin position="28"/>
        <end position="341"/>
    </location>
</feature>
<dbReference type="SUPFAM" id="SSF55797">
    <property type="entry name" value="PR-1-like"/>
    <property type="match status" value="1"/>
</dbReference>
<evidence type="ECO:0000313" key="5">
    <source>
        <dbReference type="Proteomes" id="UP000224006"/>
    </source>
</evidence>
<sequence length="341" mass="37959">MEILVACRHFCRLDLAMLLLAIGIAISAEFIEGQVETQGTSDATPYITFAVDGDGHVTRGQGRAGEKERDTINEQDEPRDTLGEPSTSADAGSSDHKDSRRRGSDEDEESKKQGKTDEEEGEDEDGHTLRPEGGSDGFLPRHRDEAGVAAPRAESVTAECLRYHNLFRVDQLEDSALEPLQGHDGMDAYVVALLERVAASDCTTRDIPQNIPFGINFYAYSGSKPSCVGATHLWYRGIDNFHGRYPGTDWQRGSANQFVQMMWSSSEYIACARTRDCAQGMNQLMCLYYPSGNTVGEAPFSENAWYALLERHRRWKQYDQPGGRRDRRPRAAASHGEVKEN</sequence>
<name>A0A2A9M2M9_BESBE</name>
<dbReference type="Gene3D" id="3.40.33.10">
    <property type="entry name" value="CAP"/>
    <property type="match status" value="1"/>
</dbReference>
<evidence type="ECO:0000259" key="3">
    <source>
        <dbReference type="SMART" id="SM00198"/>
    </source>
</evidence>
<evidence type="ECO:0000256" key="1">
    <source>
        <dbReference type="SAM" id="MobiDB-lite"/>
    </source>
</evidence>
<feature type="compositionally biased region" description="Basic and acidic residues" evidence="1">
    <location>
        <begin position="93"/>
        <end position="116"/>
    </location>
</feature>
<evidence type="ECO:0000256" key="2">
    <source>
        <dbReference type="SAM" id="SignalP"/>
    </source>
</evidence>
<dbReference type="EMBL" id="NWUJ01000012">
    <property type="protein sequence ID" value="PFH32225.1"/>
    <property type="molecule type" value="Genomic_DNA"/>
</dbReference>
<dbReference type="GeneID" id="40307227"/>
<dbReference type="InterPro" id="IPR014044">
    <property type="entry name" value="CAP_dom"/>
</dbReference>
<feature type="region of interest" description="Disordered" evidence="1">
    <location>
        <begin position="51"/>
        <end position="153"/>
    </location>
</feature>
<organism evidence="4 5">
    <name type="scientific">Besnoitia besnoiti</name>
    <name type="common">Apicomplexan protozoan</name>
    <dbReference type="NCBI Taxonomy" id="94643"/>
    <lineage>
        <taxon>Eukaryota</taxon>
        <taxon>Sar</taxon>
        <taxon>Alveolata</taxon>
        <taxon>Apicomplexa</taxon>
        <taxon>Conoidasida</taxon>
        <taxon>Coccidia</taxon>
        <taxon>Eucoccidiorida</taxon>
        <taxon>Eimeriorina</taxon>
        <taxon>Sarcocystidae</taxon>
        <taxon>Besnoitia</taxon>
    </lineage>
</organism>
<keyword evidence="5" id="KW-1185">Reference proteome</keyword>
<comment type="caution">
    <text evidence="4">The sequence shown here is derived from an EMBL/GenBank/DDBJ whole genome shotgun (WGS) entry which is preliminary data.</text>
</comment>
<dbReference type="KEGG" id="bbes:BESB_021660"/>
<accession>A0A2A9M2M9</accession>
<reference evidence="4 5" key="1">
    <citation type="submission" date="2017-09" db="EMBL/GenBank/DDBJ databases">
        <title>Genome sequencing of Besnoitia besnoiti strain Bb-Ger1.</title>
        <authorList>
            <person name="Schares G."/>
            <person name="Venepally P."/>
            <person name="Lorenzi H.A."/>
        </authorList>
    </citation>
    <scope>NUCLEOTIDE SEQUENCE [LARGE SCALE GENOMIC DNA]</scope>
    <source>
        <strain evidence="4 5">Bb-Ger1</strain>
    </source>
</reference>
<dbReference type="Proteomes" id="UP000224006">
    <property type="component" value="Chromosome XI"/>
</dbReference>